<name>A0A2M4DBI4_ANODA</name>
<reference evidence="1" key="1">
    <citation type="submission" date="2018-01" db="EMBL/GenBank/DDBJ databases">
        <title>An insight into the sialome of Amazonian anophelines.</title>
        <authorList>
            <person name="Ribeiro J.M."/>
            <person name="Scarpassa V."/>
            <person name="Calvo E."/>
        </authorList>
    </citation>
    <scope>NUCLEOTIDE SEQUENCE</scope>
</reference>
<sequence>MPHHCCCCCLQLHITAAALGLWLDFNGLIDGLMRSRPQLLAPCDTCFTVISCTTAIPPPFPSFFLLEAVILFFLQSFRTTNGSSNG</sequence>
<dbReference type="EMBL" id="GGFL01010765">
    <property type="protein sequence ID" value="MBW74943.1"/>
    <property type="molecule type" value="Transcribed_RNA"/>
</dbReference>
<organism evidence="1">
    <name type="scientific">Anopheles darlingi</name>
    <name type="common">Mosquito</name>
    <dbReference type="NCBI Taxonomy" id="43151"/>
    <lineage>
        <taxon>Eukaryota</taxon>
        <taxon>Metazoa</taxon>
        <taxon>Ecdysozoa</taxon>
        <taxon>Arthropoda</taxon>
        <taxon>Hexapoda</taxon>
        <taxon>Insecta</taxon>
        <taxon>Pterygota</taxon>
        <taxon>Neoptera</taxon>
        <taxon>Endopterygota</taxon>
        <taxon>Diptera</taxon>
        <taxon>Nematocera</taxon>
        <taxon>Culicoidea</taxon>
        <taxon>Culicidae</taxon>
        <taxon>Anophelinae</taxon>
        <taxon>Anopheles</taxon>
    </lineage>
</organism>
<dbReference type="AlphaFoldDB" id="A0A2M4DBI4"/>
<evidence type="ECO:0000313" key="1">
    <source>
        <dbReference type="EMBL" id="MBW74943.1"/>
    </source>
</evidence>
<protein>
    <submittedName>
        <fullName evidence="1">Putative secreted protein</fullName>
    </submittedName>
</protein>
<accession>A0A2M4DBI4</accession>
<proteinExistence type="predicted"/>